<dbReference type="AlphaFoldDB" id="A0A0A2G5Q1"/>
<dbReference type="eggNOG" id="ENOG502ZAWG">
    <property type="taxonomic scope" value="Bacteria"/>
</dbReference>
<reference evidence="1 2" key="1">
    <citation type="submission" date="2014-08" db="EMBL/GenBank/DDBJ databases">
        <title>Porphyromonas gingivicanis strain:COT-022_OH1391 Genome sequencing.</title>
        <authorList>
            <person name="Wallis C."/>
            <person name="Deusch O."/>
            <person name="O'Flynn C."/>
            <person name="Davis I."/>
            <person name="Jospin G."/>
            <person name="Darling A.E."/>
            <person name="Coil D.A."/>
            <person name="Alexiev A."/>
            <person name="Horsfall A."/>
            <person name="Kirkwood N."/>
            <person name="Harris S."/>
            <person name="Eisen J.A."/>
        </authorList>
    </citation>
    <scope>NUCLEOTIDE SEQUENCE [LARGE SCALE GENOMIC DNA]</scope>
    <source>
        <strain evidence="2">COT-022 OH1391</strain>
    </source>
</reference>
<organism evidence="1 2">
    <name type="scientific">Porphyromonas gingivicanis</name>
    <dbReference type="NCBI Taxonomy" id="266762"/>
    <lineage>
        <taxon>Bacteria</taxon>
        <taxon>Pseudomonadati</taxon>
        <taxon>Bacteroidota</taxon>
        <taxon>Bacteroidia</taxon>
        <taxon>Bacteroidales</taxon>
        <taxon>Porphyromonadaceae</taxon>
        <taxon>Porphyromonas</taxon>
    </lineage>
</organism>
<sequence length="444" mass="51661">MITSIIGKTFLKAFNEKNQSNLSAKEFFDTEYFKLFFDHPKYLQWVINSPFVQMKSGQKSHLLTPEERAEKLEALHDKVANEAPDASFALGYPASSEKKFATTSGLVTDIPITCNEEEIYCSWIGSGLGIGVEGSYSLLINEPKLLLLIYEGWKHYRDILNDPVLKLLKGNQINSWNGQWITYRLGKNYREESSNLDIRQKENIFSLKKKKNEIEINTVNWSNVFFSLTTLYPNQTLMAYIYAMGKTNTTIGFIPFYLKSATKLKDVYKQLYKNTDHFDREEFQALYGMDIIRACELGSIGLQALCPQNLRKFMREADKAPFNTKNIDIYKSYKTWLIAMLSRNKEEITNYTSELAKLLLRYEDEAQGRGRANLIEAKLFKAKSKQKFIEAIIEMIEDIDDNDLEQLKTLKNEVHMMTHEEFIYFITLLKFDYFFLSKTQSKEL</sequence>
<protein>
    <submittedName>
        <fullName evidence="1">Uncharacterized protein</fullName>
    </submittedName>
</protein>
<dbReference type="STRING" id="266762.HQ36_05340"/>
<accession>A0A0A2G5Q1</accession>
<proteinExistence type="predicted"/>
<dbReference type="Proteomes" id="UP000030134">
    <property type="component" value="Unassembled WGS sequence"/>
</dbReference>
<comment type="caution">
    <text evidence="1">The sequence shown here is derived from an EMBL/GenBank/DDBJ whole genome shotgun (WGS) entry which is preliminary data.</text>
</comment>
<dbReference type="OrthoDB" id="5422541at2"/>
<dbReference type="RefSeq" id="WP_036884189.1">
    <property type="nucleotide sequence ID" value="NZ_JQZW01000009.1"/>
</dbReference>
<name>A0A0A2G5Q1_9PORP</name>
<gene>
    <name evidence="1" type="ORF">HQ36_05340</name>
</gene>
<dbReference type="EMBL" id="JQZW01000009">
    <property type="protein sequence ID" value="KGN97700.1"/>
    <property type="molecule type" value="Genomic_DNA"/>
</dbReference>
<keyword evidence="2" id="KW-1185">Reference proteome</keyword>
<evidence type="ECO:0000313" key="1">
    <source>
        <dbReference type="EMBL" id="KGN97700.1"/>
    </source>
</evidence>
<evidence type="ECO:0000313" key="2">
    <source>
        <dbReference type="Proteomes" id="UP000030134"/>
    </source>
</evidence>